<evidence type="ECO:0000313" key="3">
    <source>
        <dbReference type="EMBL" id="MBD3325715.1"/>
    </source>
</evidence>
<dbReference type="InterPro" id="IPR001789">
    <property type="entry name" value="Sig_transdc_resp-reg_receiver"/>
</dbReference>
<dbReference type="Gene3D" id="3.40.50.2300">
    <property type="match status" value="1"/>
</dbReference>
<evidence type="ECO:0000313" key="4">
    <source>
        <dbReference type="Proteomes" id="UP000649604"/>
    </source>
</evidence>
<keyword evidence="1" id="KW-0597">Phosphoprotein</keyword>
<name>A0A9D5JX46_9BACT</name>
<dbReference type="SMART" id="SM00448">
    <property type="entry name" value="REC"/>
    <property type="match status" value="1"/>
</dbReference>
<dbReference type="PROSITE" id="PS50110">
    <property type="entry name" value="RESPONSE_REGULATORY"/>
    <property type="match status" value="1"/>
</dbReference>
<organism evidence="3 4">
    <name type="scientific">candidate division KSB3 bacterium</name>
    <dbReference type="NCBI Taxonomy" id="2044937"/>
    <lineage>
        <taxon>Bacteria</taxon>
        <taxon>candidate division KSB3</taxon>
    </lineage>
</organism>
<dbReference type="GO" id="GO:0000160">
    <property type="term" value="P:phosphorelay signal transduction system"/>
    <property type="evidence" value="ECO:0007669"/>
    <property type="project" value="InterPro"/>
</dbReference>
<gene>
    <name evidence="3" type="ORF">GF339_14105</name>
</gene>
<reference evidence="3" key="1">
    <citation type="submission" date="2019-11" db="EMBL/GenBank/DDBJ databases">
        <title>Microbial mats filling the niche in hypersaline microbial mats.</title>
        <authorList>
            <person name="Wong H.L."/>
            <person name="Macleod F.I."/>
            <person name="White R.A. III"/>
            <person name="Burns B.P."/>
        </authorList>
    </citation>
    <scope>NUCLEOTIDE SEQUENCE</scope>
    <source>
        <strain evidence="3">Rbin_158</strain>
    </source>
</reference>
<dbReference type="Proteomes" id="UP000649604">
    <property type="component" value="Unassembled WGS sequence"/>
</dbReference>
<dbReference type="PANTHER" id="PTHR43228:SF6">
    <property type="entry name" value="RESPONSE REGULATOR RECEIVER"/>
    <property type="match status" value="1"/>
</dbReference>
<dbReference type="CDD" id="cd17534">
    <property type="entry name" value="REC_DC-like"/>
    <property type="match status" value="1"/>
</dbReference>
<proteinExistence type="predicted"/>
<accession>A0A9D5JX46</accession>
<dbReference type="InterPro" id="IPR052048">
    <property type="entry name" value="ST_Response_Regulator"/>
</dbReference>
<dbReference type="SUPFAM" id="SSF52172">
    <property type="entry name" value="CheY-like"/>
    <property type="match status" value="1"/>
</dbReference>
<feature type="modified residue" description="4-aspartylphosphate" evidence="1">
    <location>
        <position position="53"/>
    </location>
</feature>
<protein>
    <submittedName>
        <fullName evidence="3">Response regulator</fullName>
    </submittedName>
</protein>
<comment type="caution">
    <text evidence="3">The sequence shown here is derived from an EMBL/GenBank/DDBJ whole genome shotgun (WGS) entry which is preliminary data.</text>
</comment>
<dbReference type="EMBL" id="WJJP01000455">
    <property type="protein sequence ID" value="MBD3325715.1"/>
    <property type="molecule type" value="Genomic_DNA"/>
</dbReference>
<sequence>MTKILIVEDEVLAAMSMSMVLRRLGYKVLDPAPNAEEAVKSIAANHPDVILMDVSLVGETDGIDLARQIHAQFGTPIVFITGYVDQDIQEQAMKIDPIGYFVKPVDFKKVQHTIDTWLEQHP</sequence>
<feature type="domain" description="Response regulatory" evidence="2">
    <location>
        <begin position="3"/>
        <end position="118"/>
    </location>
</feature>
<evidence type="ECO:0000259" key="2">
    <source>
        <dbReference type="PROSITE" id="PS50110"/>
    </source>
</evidence>
<evidence type="ECO:0000256" key="1">
    <source>
        <dbReference type="PROSITE-ProRule" id="PRU00169"/>
    </source>
</evidence>
<dbReference type="PANTHER" id="PTHR43228">
    <property type="entry name" value="TWO-COMPONENT RESPONSE REGULATOR"/>
    <property type="match status" value="1"/>
</dbReference>
<dbReference type="Pfam" id="PF00072">
    <property type="entry name" value="Response_reg"/>
    <property type="match status" value="1"/>
</dbReference>
<dbReference type="InterPro" id="IPR011006">
    <property type="entry name" value="CheY-like_superfamily"/>
</dbReference>
<dbReference type="AlphaFoldDB" id="A0A9D5JX46"/>